<feature type="region of interest" description="Disordered" evidence="4">
    <location>
        <begin position="1"/>
        <end position="25"/>
    </location>
</feature>
<dbReference type="PANTHER" id="PTHR24171">
    <property type="entry name" value="ANKYRIN REPEAT DOMAIN-CONTAINING PROTEIN 39-RELATED"/>
    <property type="match status" value="1"/>
</dbReference>
<protein>
    <submittedName>
        <fullName evidence="5">Ankyrin</fullName>
    </submittedName>
</protein>
<keyword evidence="6" id="KW-1185">Reference proteome</keyword>
<keyword evidence="2 3" id="KW-0040">ANK repeat</keyword>
<dbReference type="InterPro" id="IPR002110">
    <property type="entry name" value="Ankyrin_rpt"/>
</dbReference>
<dbReference type="PROSITE" id="PS50297">
    <property type="entry name" value="ANK_REP_REGION"/>
    <property type="match status" value="2"/>
</dbReference>
<dbReference type="OrthoDB" id="366390at2759"/>
<evidence type="ECO:0000313" key="6">
    <source>
        <dbReference type="Proteomes" id="UP000799750"/>
    </source>
</evidence>
<dbReference type="Gene3D" id="1.25.40.20">
    <property type="entry name" value="Ankyrin repeat-containing domain"/>
    <property type="match status" value="1"/>
</dbReference>
<dbReference type="EMBL" id="MU004181">
    <property type="protein sequence ID" value="KAF2503164.1"/>
    <property type="molecule type" value="Genomic_DNA"/>
</dbReference>
<dbReference type="PROSITE" id="PS50088">
    <property type="entry name" value="ANK_REPEAT"/>
    <property type="match status" value="2"/>
</dbReference>
<sequence length="156" mass="16375">MGLPIHDEAAADQPQDESSSTPASALPPAALDLAAKLFDLARTGETSELRSYVVAGIPKNLTNHAGDTLIMLAAYHGHASTVSMLLELGADPNVLNERGQSPLAGAVFKGWDEVVKVLCEGGADMTLGTPNAVDCAHMFRKEEYLKLFGVLEGDSA</sequence>
<organism evidence="5 6">
    <name type="scientific">Lophium mytilinum</name>
    <dbReference type="NCBI Taxonomy" id="390894"/>
    <lineage>
        <taxon>Eukaryota</taxon>
        <taxon>Fungi</taxon>
        <taxon>Dikarya</taxon>
        <taxon>Ascomycota</taxon>
        <taxon>Pezizomycotina</taxon>
        <taxon>Dothideomycetes</taxon>
        <taxon>Pleosporomycetidae</taxon>
        <taxon>Mytilinidiales</taxon>
        <taxon>Mytilinidiaceae</taxon>
        <taxon>Lophium</taxon>
    </lineage>
</organism>
<evidence type="ECO:0000313" key="5">
    <source>
        <dbReference type="EMBL" id="KAF2503164.1"/>
    </source>
</evidence>
<feature type="repeat" description="ANK" evidence="3">
    <location>
        <begin position="65"/>
        <end position="97"/>
    </location>
</feature>
<evidence type="ECO:0000256" key="3">
    <source>
        <dbReference type="PROSITE-ProRule" id="PRU00023"/>
    </source>
</evidence>
<dbReference type="SUPFAM" id="SSF48403">
    <property type="entry name" value="Ankyrin repeat"/>
    <property type="match status" value="1"/>
</dbReference>
<dbReference type="InterPro" id="IPR036770">
    <property type="entry name" value="Ankyrin_rpt-contain_sf"/>
</dbReference>
<accession>A0A6A6RFB6</accession>
<dbReference type="Proteomes" id="UP000799750">
    <property type="component" value="Unassembled WGS sequence"/>
</dbReference>
<reference evidence="5" key="1">
    <citation type="journal article" date="2020" name="Stud. Mycol.">
        <title>101 Dothideomycetes genomes: a test case for predicting lifestyles and emergence of pathogens.</title>
        <authorList>
            <person name="Haridas S."/>
            <person name="Albert R."/>
            <person name="Binder M."/>
            <person name="Bloem J."/>
            <person name="Labutti K."/>
            <person name="Salamov A."/>
            <person name="Andreopoulos B."/>
            <person name="Baker S."/>
            <person name="Barry K."/>
            <person name="Bills G."/>
            <person name="Bluhm B."/>
            <person name="Cannon C."/>
            <person name="Castanera R."/>
            <person name="Culley D."/>
            <person name="Daum C."/>
            <person name="Ezra D."/>
            <person name="Gonzalez J."/>
            <person name="Henrissat B."/>
            <person name="Kuo A."/>
            <person name="Liang C."/>
            <person name="Lipzen A."/>
            <person name="Lutzoni F."/>
            <person name="Magnuson J."/>
            <person name="Mondo S."/>
            <person name="Nolan M."/>
            <person name="Ohm R."/>
            <person name="Pangilinan J."/>
            <person name="Park H.-J."/>
            <person name="Ramirez L."/>
            <person name="Alfaro M."/>
            <person name="Sun H."/>
            <person name="Tritt A."/>
            <person name="Yoshinaga Y."/>
            <person name="Zwiers L.-H."/>
            <person name="Turgeon B."/>
            <person name="Goodwin S."/>
            <person name="Spatafora J."/>
            <person name="Crous P."/>
            <person name="Grigoriev I."/>
        </authorList>
    </citation>
    <scope>NUCLEOTIDE SEQUENCE</scope>
    <source>
        <strain evidence="5">CBS 269.34</strain>
    </source>
</reference>
<proteinExistence type="predicted"/>
<evidence type="ECO:0000256" key="1">
    <source>
        <dbReference type="ARBA" id="ARBA00022737"/>
    </source>
</evidence>
<dbReference type="Pfam" id="PF12796">
    <property type="entry name" value="Ank_2"/>
    <property type="match status" value="1"/>
</dbReference>
<name>A0A6A6RFB6_9PEZI</name>
<gene>
    <name evidence="5" type="ORF">BU16DRAFT_555181</name>
</gene>
<feature type="repeat" description="ANK" evidence="3">
    <location>
        <begin position="98"/>
        <end position="130"/>
    </location>
</feature>
<keyword evidence="1" id="KW-0677">Repeat</keyword>
<dbReference type="SMART" id="SM00248">
    <property type="entry name" value="ANK"/>
    <property type="match status" value="2"/>
</dbReference>
<evidence type="ECO:0000256" key="2">
    <source>
        <dbReference type="ARBA" id="ARBA00023043"/>
    </source>
</evidence>
<evidence type="ECO:0000256" key="4">
    <source>
        <dbReference type="SAM" id="MobiDB-lite"/>
    </source>
</evidence>
<dbReference type="AlphaFoldDB" id="A0A6A6RFB6"/>